<sequence>MKKWYCKTGLPVLFSCVTFSAAEAQLTLTGQLRTRTEYRDGQGAPLPRGAKPAFFTSQRSRLSAGYETYRLKFGLTVQDVRVWGQDVSTINRTTTQDNNGFMLHEAWAEILLTDTSSKNSSFSLKLGRQELVYDDVRLLGNLDWLQQARRHDAALLKFNSGKWMAHAGIAFNQNKENASGTIYNSTAPGYAANTNGGTAYKSMQFLYAGRKLAGGNTSFLFFADQFSKYHMDNTVKVFDTGAWSRFTTGLYFTNTFKKFNLTASAYYQFGKNANGQKLSGELLSLTGQYALTRKFSAGIGYDYTSGGNSGTTSRAFDPLYGTPHKFWGYMDYFYVASGFGNKGLHDAYIKTRYKATEKLFLTADAHVFNSASKVLAADNVNTLDKYLGTEVDMIAAYTLTPVIGFEAGYSHFFGTSTLTSPNVKNVVNGKSNSNWAYVSINIKPTFLVK</sequence>
<feature type="signal peptide" evidence="1">
    <location>
        <begin position="1"/>
        <end position="24"/>
    </location>
</feature>
<dbReference type="OrthoDB" id="1070463at2"/>
<dbReference type="EMBL" id="CP032157">
    <property type="protein sequence ID" value="AXY73325.1"/>
    <property type="molecule type" value="Genomic_DNA"/>
</dbReference>
<name>A0A3B7MP35_9BACT</name>
<protein>
    <recommendedName>
        <fullName evidence="2">Alginate export domain-containing protein</fullName>
    </recommendedName>
</protein>
<dbReference type="AlphaFoldDB" id="A0A3B7MP35"/>
<evidence type="ECO:0000259" key="2">
    <source>
        <dbReference type="Pfam" id="PF13372"/>
    </source>
</evidence>
<reference evidence="3 4" key="1">
    <citation type="submission" date="2018-09" db="EMBL/GenBank/DDBJ databases">
        <title>Genome sequencing of strain 6GH32-13.</title>
        <authorList>
            <person name="Weon H.-Y."/>
            <person name="Heo J."/>
            <person name="Kwon S.-W."/>
        </authorList>
    </citation>
    <scope>NUCLEOTIDE SEQUENCE [LARGE SCALE GENOMIC DNA]</scope>
    <source>
        <strain evidence="3 4">5GH32-13</strain>
    </source>
</reference>
<proteinExistence type="predicted"/>
<dbReference type="Pfam" id="PF13372">
    <property type="entry name" value="Alginate_exp"/>
    <property type="match status" value="1"/>
</dbReference>
<dbReference type="Proteomes" id="UP000263900">
    <property type="component" value="Chromosome"/>
</dbReference>
<evidence type="ECO:0000313" key="4">
    <source>
        <dbReference type="Proteomes" id="UP000263900"/>
    </source>
</evidence>
<evidence type="ECO:0000256" key="1">
    <source>
        <dbReference type="SAM" id="SignalP"/>
    </source>
</evidence>
<feature type="chain" id="PRO_5017720332" description="Alginate export domain-containing protein" evidence="1">
    <location>
        <begin position="25"/>
        <end position="449"/>
    </location>
</feature>
<feature type="domain" description="Alginate export" evidence="2">
    <location>
        <begin position="25"/>
        <end position="413"/>
    </location>
</feature>
<evidence type="ECO:0000313" key="3">
    <source>
        <dbReference type="EMBL" id="AXY73325.1"/>
    </source>
</evidence>
<dbReference type="KEGG" id="pseg:D3H65_04730"/>
<gene>
    <name evidence="3" type="ORF">D3H65_04730</name>
</gene>
<keyword evidence="1" id="KW-0732">Signal</keyword>
<keyword evidence="4" id="KW-1185">Reference proteome</keyword>
<dbReference type="InterPro" id="IPR025388">
    <property type="entry name" value="Alginate_export_dom"/>
</dbReference>
<accession>A0A3B7MP35</accession>
<organism evidence="3 4">
    <name type="scientific">Paraflavitalea soli</name>
    <dbReference type="NCBI Taxonomy" id="2315862"/>
    <lineage>
        <taxon>Bacteria</taxon>
        <taxon>Pseudomonadati</taxon>
        <taxon>Bacteroidota</taxon>
        <taxon>Chitinophagia</taxon>
        <taxon>Chitinophagales</taxon>
        <taxon>Chitinophagaceae</taxon>
        <taxon>Paraflavitalea</taxon>
    </lineage>
</organism>
<dbReference type="RefSeq" id="WP_119049163.1">
    <property type="nucleotide sequence ID" value="NZ_CP032157.1"/>
</dbReference>